<sequence>MFSRLSQGRFFNHLLGCDLILIVVLISYNLLTYFLPLIKISIVQGLACFLIIDLILIGLKILTLKT</sequence>
<protein>
    <submittedName>
        <fullName evidence="2">Uncharacterized protein</fullName>
    </submittedName>
</protein>
<keyword evidence="1" id="KW-0472">Membrane</keyword>
<evidence type="ECO:0000256" key="1">
    <source>
        <dbReference type="SAM" id="Phobius"/>
    </source>
</evidence>
<keyword evidence="1" id="KW-0812">Transmembrane</keyword>
<evidence type="ECO:0000313" key="2">
    <source>
        <dbReference type="EMBL" id="MBD5806263.1"/>
    </source>
</evidence>
<organism evidence="2 3">
    <name type="scientific">Limosilactobacillus walteri</name>
    <dbReference type="NCBI Taxonomy" id="2268022"/>
    <lineage>
        <taxon>Bacteria</taxon>
        <taxon>Bacillati</taxon>
        <taxon>Bacillota</taxon>
        <taxon>Bacilli</taxon>
        <taxon>Lactobacillales</taxon>
        <taxon>Lactobacillaceae</taxon>
        <taxon>Limosilactobacillus</taxon>
    </lineage>
</organism>
<feature type="transmembrane region" description="Helical" evidence="1">
    <location>
        <begin position="41"/>
        <end position="62"/>
    </location>
</feature>
<keyword evidence="3" id="KW-1185">Reference proteome</keyword>
<reference evidence="2 3" key="1">
    <citation type="submission" date="2018-07" db="EMBL/GenBank/DDBJ databases">
        <title>Phylogenomic Insights into understanding Host Adaptation of Lactobacillus reuteri by a novel species, Lactobacillus spp. M31.</title>
        <authorList>
            <person name="Sharma S."/>
            <person name="Patil P."/>
            <person name="Korpole S."/>
            <person name="Patil P.B."/>
        </authorList>
    </citation>
    <scope>NUCLEOTIDE SEQUENCE [LARGE SCALE GENOMIC DNA]</scope>
    <source>
        <strain evidence="2 3">M31</strain>
    </source>
</reference>
<accession>A0ABR8P6E0</accession>
<name>A0ABR8P6E0_9LACO</name>
<dbReference type="Proteomes" id="UP000704341">
    <property type="component" value="Unassembled WGS sequence"/>
</dbReference>
<feature type="transmembrane region" description="Helical" evidence="1">
    <location>
        <begin position="12"/>
        <end position="35"/>
    </location>
</feature>
<dbReference type="EMBL" id="QORN01000015">
    <property type="protein sequence ID" value="MBD5806263.1"/>
    <property type="molecule type" value="Genomic_DNA"/>
</dbReference>
<proteinExistence type="predicted"/>
<comment type="caution">
    <text evidence="2">The sequence shown here is derived from an EMBL/GenBank/DDBJ whole genome shotgun (WGS) entry which is preliminary data.</text>
</comment>
<keyword evidence="1" id="KW-1133">Transmembrane helix</keyword>
<evidence type="ECO:0000313" key="3">
    <source>
        <dbReference type="Proteomes" id="UP000704341"/>
    </source>
</evidence>
<gene>
    <name evidence="2" type="ORF">DTK66_03895</name>
</gene>